<evidence type="ECO:0000313" key="1">
    <source>
        <dbReference type="EMBL" id="KAF2555084.1"/>
    </source>
</evidence>
<protein>
    <submittedName>
        <fullName evidence="1">Uncharacterized protein</fullName>
    </submittedName>
</protein>
<proteinExistence type="predicted"/>
<gene>
    <name evidence="1" type="ORF">F2Q68_00017398</name>
</gene>
<comment type="caution">
    <text evidence="1">The sequence shown here is derived from an EMBL/GenBank/DDBJ whole genome shotgun (WGS) entry which is preliminary data.</text>
</comment>
<evidence type="ECO:0000313" key="2">
    <source>
        <dbReference type="Proteomes" id="UP000712281"/>
    </source>
</evidence>
<dbReference type="EMBL" id="QGKW02001940">
    <property type="protein sequence ID" value="KAF2555084.1"/>
    <property type="molecule type" value="Genomic_DNA"/>
</dbReference>
<reference evidence="1" key="1">
    <citation type="submission" date="2019-12" db="EMBL/GenBank/DDBJ databases">
        <title>Genome sequencing and annotation of Brassica cretica.</title>
        <authorList>
            <person name="Studholme D.J."/>
            <person name="Sarris P.F."/>
        </authorList>
    </citation>
    <scope>NUCLEOTIDE SEQUENCE</scope>
    <source>
        <strain evidence="1">PFS-001/15</strain>
        <tissue evidence="1">Leaf</tissue>
    </source>
</reference>
<dbReference type="Proteomes" id="UP000712281">
    <property type="component" value="Unassembled WGS sequence"/>
</dbReference>
<dbReference type="AlphaFoldDB" id="A0A8S9HDM5"/>
<organism evidence="1 2">
    <name type="scientific">Brassica cretica</name>
    <name type="common">Mustard</name>
    <dbReference type="NCBI Taxonomy" id="69181"/>
    <lineage>
        <taxon>Eukaryota</taxon>
        <taxon>Viridiplantae</taxon>
        <taxon>Streptophyta</taxon>
        <taxon>Embryophyta</taxon>
        <taxon>Tracheophyta</taxon>
        <taxon>Spermatophyta</taxon>
        <taxon>Magnoliopsida</taxon>
        <taxon>eudicotyledons</taxon>
        <taxon>Gunneridae</taxon>
        <taxon>Pentapetalae</taxon>
        <taxon>rosids</taxon>
        <taxon>malvids</taxon>
        <taxon>Brassicales</taxon>
        <taxon>Brassicaceae</taxon>
        <taxon>Brassiceae</taxon>
        <taxon>Brassica</taxon>
    </lineage>
</organism>
<sequence>MSFAELVFVQGLLGRFGRAIVIQEEVIYACDLRNFAGEELRSKPSAENLAVQSGMTSGLVELVVGIILELVPGPGISRSLSLFGVDSVIMLALLASRLAGSGTCPGFDSRSP</sequence>
<name>A0A8S9HDM5_BRACR</name>
<accession>A0A8S9HDM5</accession>